<dbReference type="InterPro" id="IPR020573">
    <property type="entry name" value="UDP_GlcNAc_AcTrfase_non-rep"/>
</dbReference>
<dbReference type="GO" id="GO:0016020">
    <property type="term" value="C:membrane"/>
    <property type="evidence" value="ECO:0007669"/>
    <property type="project" value="GOC"/>
</dbReference>
<dbReference type="HAMAP" id="MF_00523">
    <property type="entry name" value="LpxD"/>
    <property type="match status" value="1"/>
</dbReference>
<keyword evidence="11" id="KW-1185">Reference proteome</keyword>
<gene>
    <name evidence="7" type="primary">lpxD</name>
    <name evidence="10" type="ORF">Thini_3973</name>
</gene>
<dbReference type="InterPro" id="IPR011004">
    <property type="entry name" value="Trimer_LpxA-like_sf"/>
</dbReference>
<evidence type="ECO:0000313" key="11">
    <source>
        <dbReference type="Proteomes" id="UP000005317"/>
    </source>
</evidence>
<protein>
    <recommendedName>
        <fullName evidence="7">UDP-3-O-acylglucosamine N-acyltransferase</fullName>
        <ecNumber evidence="7">2.3.1.191</ecNumber>
    </recommendedName>
</protein>
<evidence type="ECO:0000256" key="4">
    <source>
        <dbReference type="ARBA" id="ARBA00022737"/>
    </source>
</evidence>
<evidence type="ECO:0000256" key="7">
    <source>
        <dbReference type="HAMAP-Rule" id="MF_00523"/>
    </source>
</evidence>
<evidence type="ECO:0000256" key="8">
    <source>
        <dbReference type="SAM" id="Coils"/>
    </source>
</evidence>
<comment type="pathway">
    <text evidence="7">Bacterial outer membrane biogenesis; LPS lipid A biosynthesis.</text>
</comment>
<comment type="catalytic activity">
    <reaction evidence="7">
        <text>a UDP-3-O-[(3R)-3-hydroxyacyl]-alpha-D-glucosamine + a (3R)-hydroxyacyl-[ACP] = a UDP-2-N,3-O-bis[(3R)-3-hydroxyacyl]-alpha-D-glucosamine + holo-[ACP] + H(+)</text>
        <dbReference type="Rhea" id="RHEA:53836"/>
        <dbReference type="Rhea" id="RHEA-COMP:9685"/>
        <dbReference type="Rhea" id="RHEA-COMP:9945"/>
        <dbReference type="ChEBI" id="CHEBI:15378"/>
        <dbReference type="ChEBI" id="CHEBI:64479"/>
        <dbReference type="ChEBI" id="CHEBI:78827"/>
        <dbReference type="ChEBI" id="CHEBI:137740"/>
        <dbReference type="ChEBI" id="CHEBI:137748"/>
        <dbReference type="EC" id="2.3.1.191"/>
    </reaction>
</comment>
<evidence type="ECO:0000259" key="9">
    <source>
        <dbReference type="Pfam" id="PF04613"/>
    </source>
</evidence>
<feature type="coiled-coil region" evidence="8">
    <location>
        <begin position="317"/>
        <end position="344"/>
    </location>
</feature>
<dbReference type="RefSeq" id="WP_002710345.1">
    <property type="nucleotide sequence ID" value="NZ_JH651384.1"/>
</dbReference>
<keyword evidence="6 7" id="KW-0012">Acyltransferase</keyword>
<dbReference type="GO" id="GO:0016410">
    <property type="term" value="F:N-acyltransferase activity"/>
    <property type="evidence" value="ECO:0007669"/>
    <property type="project" value="InterPro"/>
</dbReference>
<dbReference type="SUPFAM" id="SSF51161">
    <property type="entry name" value="Trimeric LpxA-like enzymes"/>
    <property type="match status" value="1"/>
</dbReference>
<keyword evidence="1 7" id="KW-0444">Lipid biosynthesis</keyword>
<evidence type="ECO:0000256" key="1">
    <source>
        <dbReference type="ARBA" id="ARBA00022516"/>
    </source>
</evidence>
<evidence type="ECO:0000256" key="6">
    <source>
        <dbReference type="ARBA" id="ARBA00023315"/>
    </source>
</evidence>
<comment type="function">
    <text evidence="7">Catalyzes the N-acylation of UDP-3-O-acylglucosamine using 3-hydroxyacyl-ACP as the acyl donor. Is involved in the biosynthesis of lipid A, a phosphorylated glycolipid that anchors the lipopolysaccharide to the outer membrane of the cell.</text>
</comment>
<dbReference type="NCBIfam" id="TIGR01853">
    <property type="entry name" value="lipid_A_lpxD"/>
    <property type="match status" value="1"/>
</dbReference>
<feature type="active site" description="Proton acceptor" evidence="7">
    <location>
        <position position="240"/>
    </location>
</feature>
<keyword evidence="5 7" id="KW-0443">Lipid metabolism</keyword>
<comment type="subunit">
    <text evidence="7">Homotrimer.</text>
</comment>
<dbReference type="PANTHER" id="PTHR43378:SF2">
    <property type="entry name" value="UDP-3-O-ACYLGLUCOSAMINE N-ACYLTRANSFERASE 1, MITOCHONDRIAL-RELATED"/>
    <property type="match status" value="1"/>
</dbReference>
<accession>A0A656HJD6</accession>
<keyword evidence="4 7" id="KW-0677">Repeat</keyword>
<dbReference type="InterPro" id="IPR007691">
    <property type="entry name" value="LpxD"/>
</dbReference>
<dbReference type="Gene3D" id="1.20.5.170">
    <property type="match status" value="1"/>
</dbReference>
<sequence length="347" mass="36352">MDEGYTLQELAEHTGSSLQGNPQLRLRAVAPVEQAQAGEISYIRNAKYSRYLESSQASALILPLDLAENYQGNCLVSQNPYLAYAKAVTLLHASSLAPAGIHPTAVIASDAVVAETCSIGSHAVIEAGSSIANGVTIEAGCVIGHNCHIGEGSHLYANVTLYEGTVIGKRCIIHSGAVLGADGFGFAPDGKTWFKIPQVGHVVLGDDVEIGANTCVDRAAMGVTRIGDGVKLDNLIQIGHNVQIGEHTAMAACTAVAGSVQIGRYCQIAGMSAIAGHLSIADNVVVTGTSLVSHSITKPGVYSSGTTIVENTVWRKNAVRFNQLDKLARRLQELEKQLAALQDKGSN</sequence>
<dbReference type="EC" id="2.3.1.191" evidence="7"/>
<evidence type="ECO:0000256" key="3">
    <source>
        <dbReference type="ARBA" id="ARBA00022679"/>
    </source>
</evidence>
<evidence type="ECO:0000256" key="2">
    <source>
        <dbReference type="ARBA" id="ARBA00022556"/>
    </source>
</evidence>
<dbReference type="OrthoDB" id="9784739at2"/>
<keyword evidence="2 7" id="KW-0441">Lipid A biosynthesis</keyword>
<dbReference type="InterPro" id="IPR018357">
    <property type="entry name" value="Hexapep_transf_CS"/>
</dbReference>
<dbReference type="Pfam" id="PF00132">
    <property type="entry name" value="Hexapep"/>
    <property type="match status" value="1"/>
</dbReference>
<dbReference type="PROSITE" id="PS00101">
    <property type="entry name" value="HEXAPEP_TRANSFERASES"/>
    <property type="match status" value="1"/>
</dbReference>
<dbReference type="PANTHER" id="PTHR43378">
    <property type="entry name" value="UDP-3-O-ACYLGLUCOSAMINE N-ACYLTRANSFERASE"/>
    <property type="match status" value="1"/>
</dbReference>
<dbReference type="Gene3D" id="3.40.1390.10">
    <property type="entry name" value="MurE/MurF, N-terminal domain"/>
    <property type="match status" value="1"/>
</dbReference>
<keyword evidence="8" id="KW-0175">Coiled coil</keyword>
<proteinExistence type="inferred from homology"/>
<dbReference type="AlphaFoldDB" id="A0A656HJD6"/>
<evidence type="ECO:0000313" key="10">
    <source>
        <dbReference type="EMBL" id="EIJ36473.1"/>
    </source>
</evidence>
<dbReference type="CDD" id="cd03352">
    <property type="entry name" value="LbH_LpxD"/>
    <property type="match status" value="1"/>
</dbReference>
<evidence type="ECO:0000256" key="5">
    <source>
        <dbReference type="ARBA" id="ARBA00023098"/>
    </source>
</evidence>
<dbReference type="GO" id="GO:0009245">
    <property type="term" value="P:lipid A biosynthetic process"/>
    <property type="evidence" value="ECO:0007669"/>
    <property type="project" value="UniProtKB-UniRule"/>
</dbReference>
<dbReference type="Gene3D" id="2.160.10.10">
    <property type="entry name" value="Hexapeptide repeat proteins"/>
    <property type="match status" value="1"/>
</dbReference>
<dbReference type="EMBL" id="JH651384">
    <property type="protein sequence ID" value="EIJ36473.1"/>
    <property type="molecule type" value="Genomic_DNA"/>
</dbReference>
<dbReference type="GO" id="GO:0103118">
    <property type="term" value="F:UDP-3-O-[(3R)-3-hydroxyacyl]-glucosamine N-acyltransferase activity"/>
    <property type="evidence" value="ECO:0007669"/>
    <property type="project" value="UniProtKB-EC"/>
</dbReference>
<name>A0A656HJD6_THINJ</name>
<feature type="domain" description="UDP-3-O-[3-hydroxymyristoyl] glucosamine N-acyltransferase non-repeat region" evidence="9">
    <location>
        <begin position="25"/>
        <end position="90"/>
    </location>
</feature>
<dbReference type="Proteomes" id="UP000005317">
    <property type="component" value="Unassembled WGS sequence"/>
</dbReference>
<dbReference type="NCBIfam" id="NF002060">
    <property type="entry name" value="PRK00892.1"/>
    <property type="match status" value="1"/>
</dbReference>
<reference evidence="11" key="1">
    <citation type="journal article" date="2011" name="Stand. Genomic Sci.">
        <title>Genome sequence of the filamentous, gliding Thiothrix nivea neotype strain (JP2(T)).</title>
        <authorList>
            <person name="Lapidus A."/>
            <person name="Nolan M."/>
            <person name="Lucas S."/>
            <person name="Glavina Del Rio T."/>
            <person name="Tice H."/>
            <person name="Cheng J.F."/>
            <person name="Tapia R."/>
            <person name="Han C."/>
            <person name="Goodwin L."/>
            <person name="Pitluck S."/>
            <person name="Liolios K."/>
            <person name="Pagani I."/>
            <person name="Ivanova N."/>
            <person name="Huntemann M."/>
            <person name="Mavromatis K."/>
            <person name="Mikhailova N."/>
            <person name="Pati A."/>
            <person name="Chen A."/>
            <person name="Palaniappan K."/>
            <person name="Land M."/>
            <person name="Brambilla E.M."/>
            <person name="Rohde M."/>
            <person name="Abt B."/>
            <person name="Verbarg S."/>
            <person name="Goker M."/>
            <person name="Bristow J."/>
            <person name="Eisen J.A."/>
            <person name="Markowitz V."/>
            <person name="Hugenholtz P."/>
            <person name="Kyrpides N.C."/>
            <person name="Klenk H.P."/>
            <person name="Woyke T."/>
        </authorList>
    </citation>
    <scope>NUCLEOTIDE SEQUENCE [LARGE SCALE GENOMIC DNA]</scope>
    <source>
        <strain evidence="11">ATCC 35100 / DSM 5205 / JP2</strain>
    </source>
</reference>
<dbReference type="InterPro" id="IPR001451">
    <property type="entry name" value="Hexapep"/>
</dbReference>
<keyword evidence="3 7" id="KW-0808">Transferase</keyword>
<dbReference type="Pfam" id="PF04613">
    <property type="entry name" value="LpxD"/>
    <property type="match status" value="1"/>
</dbReference>
<dbReference type="UniPathway" id="UPA00973"/>
<comment type="similarity">
    <text evidence="7">Belongs to the transferase hexapeptide repeat family. LpxD subfamily.</text>
</comment>
<organism evidence="10 11">
    <name type="scientific">Thiothrix nivea (strain ATCC 35100 / DSM 5205 / JP2)</name>
    <dbReference type="NCBI Taxonomy" id="870187"/>
    <lineage>
        <taxon>Bacteria</taxon>
        <taxon>Pseudomonadati</taxon>
        <taxon>Pseudomonadota</taxon>
        <taxon>Gammaproteobacteria</taxon>
        <taxon>Thiotrichales</taxon>
        <taxon>Thiotrichaceae</taxon>
        <taxon>Thiothrix</taxon>
    </lineage>
</organism>